<organism evidence="1">
    <name type="scientific">freshwater metagenome</name>
    <dbReference type="NCBI Taxonomy" id="449393"/>
    <lineage>
        <taxon>unclassified sequences</taxon>
        <taxon>metagenomes</taxon>
        <taxon>ecological metagenomes</taxon>
    </lineage>
</organism>
<sequence>MPSDNLWAISSALARLLSAAFTSWANCLALSNKVFFSSPFAAPTDLDKIFCLARKLSNSEIALRRRSSAASNLSTNSGSSPRTFCDARNSSGFSRRCFKSIICS</sequence>
<evidence type="ECO:0000313" key="1">
    <source>
        <dbReference type="EMBL" id="CAB4337244.1"/>
    </source>
</evidence>
<protein>
    <submittedName>
        <fullName evidence="1">Unannotated protein</fullName>
    </submittedName>
</protein>
<proteinExistence type="predicted"/>
<accession>A0A6J5Z476</accession>
<gene>
    <name evidence="1" type="ORF">UFOPK4028_00630</name>
</gene>
<dbReference type="AlphaFoldDB" id="A0A6J5Z476"/>
<reference evidence="1" key="1">
    <citation type="submission" date="2020-05" db="EMBL/GenBank/DDBJ databases">
        <authorList>
            <person name="Chiriac C."/>
            <person name="Salcher M."/>
            <person name="Ghai R."/>
            <person name="Kavagutti S V."/>
        </authorList>
    </citation>
    <scope>NUCLEOTIDE SEQUENCE</scope>
</reference>
<dbReference type="EMBL" id="CAESAC010000084">
    <property type="protein sequence ID" value="CAB4337244.1"/>
    <property type="molecule type" value="Genomic_DNA"/>
</dbReference>
<name>A0A6J5Z476_9ZZZZ</name>